<evidence type="ECO:0000256" key="2">
    <source>
        <dbReference type="ARBA" id="ARBA00022771"/>
    </source>
</evidence>
<keyword evidence="2 4" id="KW-0863">Zinc-finger</keyword>
<feature type="domain" description="MYND-type" evidence="5">
    <location>
        <begin position="432"/>
        <end position="476"/>
    </location>
</feature>
<accession>A0A0D2JIX6</accession>
<dbReference type="EMBL" id="KK101899">
    <property type="protein sequence ID" value="KIY99267.1"/>
    <property type="molecule type" value="Genomic_DNA"/>
</dbReference>
<dbReference type="Proteomes" id="UP000054498">
    <property type="component" value="Unassembled WGS sequence"/>
</dbReference>
<keyword evidence="7" id="KW-1185">Reference proteome</keyword>
<gene>
    <name evidence="6" type="ORF">MNEG_8697</name>
</gene>
<dbReference type="InterPro" id="IPR002893">
    <property type="entry name" value="Znf_MYND"/>
</dbReference>
<proteinExistence type="predicted"/>
<name>A0A0D2JIX6_9CHLO</name>
<dbReference type="OrthoDB" id="550206at2759"/>
<evidence type="ECO:0000256" key="3">
    <source>
        <dbReference type="ARBA" id="ARBA00022833"/>
    </source>
</evidence>
<dbReference type="GeneID" id="25741572"/>
<dbReference type="GO" id="GO:0008270">
    <property type="term" value="F:zinc ion binding"/>
    <property type="evidence" value="ECO:0007669"/>
    <property type="project" value="UniProtKB-KW"/>
</dbReference>
<evidence type="ECO:0000256" key="4">
    <source>
        <dbReference type="PROSITE-ProRule" id="PRU00134"/>
    </source>
</evidence>
<evidence type="ECO:0000313" key="7">
    <source>
        <dbReference type="Proteomes" id="UP000054498"/>
    </source>
</evidence>
<evidence type="ECO:0000313" key="6">
    <source>
        <dbReference type="EMBL" id="KIY99267.1"/>
    </source>
</evidence>
<protein>
    <recommendedName>
        <fullName evidence="5">MYND-type domain-containing protein</fullName>
    </recommendedName>
</protein>
<organism evidence="6 7">
    <name type="scientific">Monoraphidium neglectum</name>
    <dbReference type="NCBI Taxonomy" id="145388"/>
    <lineage>
        <taxon>Eukaryota</taxon>
        <taxon>Viridiplantae</taxon>
        <taxon>Chlorophyta</taxon>
        <taxon>core chlorophytes</taxon>
        <taxon>Chlorophyceae</taxon>
        <taxon>CS clade</taxon>
        <taxon>Sphaeropleales</taxon>
        <taxon>Selenastraceae</taxon>
        <taxon>Monoraphidium</taxon>
    </lineage>
</organism>
<dbReference type="RefSeq" id="XP_013898287.1">
    <property type="nucleotide sequence ID" value="XM_014042833.1"/>
</dbReference>
<dbReference type="PROSITE" id="PS01360">
    <property type="entry name" value="ZF_MYND_1"/>
    <property type="match status" value="1"/>
</dbReference>
<dbReference type="PROSITE" id="PS50865">
    <property type="entry name" value="ZF_MYND_2"/>
    <property type="match status" value="1"/>
</dbReference>
<evidence type="ECO:0000256" key="1">
    <source>
        <dbReference type="ARBA" id="ARBA00022723"/>
    </source>
</evidence>
<evidence type="ECO:0000259" key="5">
    <source>
        <dbReference type="PROSITE" id="PS50865"/>
    </source>
</evidence>
<reference evidence="6 7" key="1">
    <citation type="journal article" date="2013" name="BMC Genomics">
        <title>Reconstruction of the lipid metabolism for the microalga Monoraphidium neglectum from its genome sequence reveals characteristics suitable for biofuel production.</title>
        <authorList>
            <person name="Bogen C."/>
            <person name="Al-Dilaimi A."/>
            <person name="Albersmeier A."/>
            <person name="Wichmann J."/>
            <person name="Grundmann M."/>
            <person name="Rupp O."/>
            <person name="Lauersen K.J."/>
            <person name="Blifernez-Klassen O."/>
            <person name="Kalinowski J."/>
            <person name="Goesmann A."/>
            <person name="Mussgnug J.H."/>
            <person name="Kruse O."/>
        </authorList>
    </citation>
    <scope>NUCLEOTIDE SEQUENCE [LARGE SCALE GENOMIC DNA]</scope>
    <source>
        <strain evidence="6 7">SAG 48.87</strain>
    </source>
</reference>
<dbReference type="Gene3D" id="6.10.140.2220">
    <property type="match status" value="1"/>
</dbReference>
<keyword evidence="3" id="KW-0862">Zinc</keyword>
<sequence>MDLNRLMTCKEVCAAALQVPRFLDALCEAAARYDGCDSLTPLHQLLDSGGLRVAVRAAREPGLLHAAARVAGGGAGPKAGAALGFLAALLQELGRVGAGPTGPADGEDPQVARENVEAATPAIADAAARGVLRLESPECVRSSVVLLEALLRADGTRPAAALVALAAPPVVPSLLRLMMHPDSLEPAAGCIALLSRLEPGRAELMKTRPATLTTLAATLRRTAAAGDSTPRAAACVVRAVVELIQGDKAAAAAFLDIALPGSVLPALAHHMLNPDGSMCHGAAAVAAALAEAAEAAGPQRLAAVAAAPGLLAAVAAAIVRAMMSPVSAPSQVRFHALDEMLTMDCDEAIMPTVGDLVECLDRLTAAGAAAAESIVGVEGLEAALTAVAANPAAWARMDATAAAARVLRRLRGAAAEAAAGEVRGQAVLSAVCATCGRMQAEEGVRLRLCRGCGAVRYCSEACARKDWVEGSHKQACKPLKKS</sequence>
<dbReference type="Pfam" id="PF01753">
    <property type="entry name" value="zf-MYND"/>
    <property type="match status" value="1"/>
</dbReference>
<dbReference type="SUPFAM" id="SSF144232">
    <property type="entry name" value="HIT/MYND zinc finger-like"/>
    <property type="match status" value="1"/>
</dbReference>
<keyword evidence="1" id="KW-0479">Metal-binding</keyword>
<dbReference type="KEGG" id="mng:MNEG_8697"/>
<dbReference type="AlphaFoldDB" id="A0A0D2JIX6"/>